<dbReference type="PANTHER" id="PTHR30471">
    <property type="entry name" value="DNA REPAIR PROTEIN RADC"/>
    <property type="match status" value="1"/>
</dbReference>
<evidence type="ECO:0000259" key="8">
    <source>
        <dbReference type="PROSITE" id="PS50249"/>
    </source>
</evidence>
<dbReference type="GO" id="GO:0006508">
    <property type="term" value="P:proteolysis"/>
    <property type="evidence" value="ECO:0007669"/>
    <property type="project" value="UniProtKB-KW"/>
</dbReference>
<dbReference type="InterPro" id="IPR037518">
    <property type="entry name" value="MPN"/>
</dbReference>
<evidence type="ECO:0000256" key="6">
    <source>
        <dbReference type="ARBA" id="ARBA00023049"/>
    </source>
</evidence>
<name>U4TQI0_9LACO</name>
<dbReference type="GO" id="GO:0008237">
    <property type="term" value="F:metallopeptidase activity"/>
    <property type="evidence" value="ECO:0007669"/>
    <property type="project" value="UniProtKB-KW"/>
</dbReference>
<dbReference type="STRING" id="1231336.L248_0138"/>
<dbReference type="PANTHER" id="PTHR30471:SF3">
    <property type="entry name" value="UPF0758 PROTEIN YEES-RELATED"/>
    <property type="match status" value="1"/>
</dbReference>
<dbReference type="NCBIfam" id="TIGR00608">
    <property type="entry name" value="radc"/>
    <property type="match status" value="1"/>
</dbReference>
<keyword evidence="4" id="KW-0378">Hydrolase</keyword>
<comment type="similarity">
    <text evidence="1 7">Belongs to the UPF0758 family.</text>
</comment>
<dbReference type="Pfam" id="PF04002">
    <property type="entry name" value="RadC"/>
    <property type="match status" value="1"/>
</dbReference>
<evidence type="ECO:0000313" key="10">
    <source>
        <dbReference type="Proteomes" id="UP000030647"/>
    </source>
</evidence>
<feature type="domain" description="MPN" evidence="8">
    <location>
        <begin position="102"/>
        <end position="224"/>
    </location>
</feature>
<organism evidence="9 10">
    <name type="scientific">Schleiferilactobacillus shenzhenensis LY-73</name>
    <dbReference type="NCBI Taxonomy" id="1231336"/>
    <lineage>
        <taxon>Bacteria</taxon>
        <taxon>Bacillati</taxon>
        <taxon>Bacillota</taxon>
        <taxon>Bacilli</taxon>
        <taxon>Lactobacillales</taxon>
        <taxon>Lactobacillaceae</taxon>
        <taxon>Schleiferilactobacillus</taxon>
    </lineage>
</organism>
<sequence>MMTMNTNAAMLPREKASQFGVSALTDEELIVLLIGSGSKHQTVFQIAEGVVQTYQYLPRLQQASITELSQQRGIGPARATLIAASMELGRRCAHQLGHRFGTVNSVTEAAAHLENYFAGVHQEEFIAIYLDAKNAIIAQEVLFKGTLTASIAHPREVFAGALRHAAATVLVAHNHPSGDPTPSEQDQLLTERLVSAGRIIGIDVVDHLIIGRNAFISLRSETPW</sequence>
<reference evidence="10" key="1">
    <citation type="journal article" date="2013" name="Genome Announc.">
        <title>Whole-Genome Sequencing of Lactobacillus shenzhenensis Strain LY-73T.</title>
        <authorList>
            <person name="Lin Z."/>
            <person name="Liu Z."/>
            <person name="Yang R."/>
            <person name="Zou Y."/>
            <person name="Wan D."/>
            <person name="Chen J."/>
            <person name="Guo M."/>
            <person name="Zhao J."/>
            <person name="Fang C."/>
            <person name="Yang R."/>
            <person name="Liu F."/>
        </authorList>
    </citation>
    <scope>NUCLEOTIDE SEQUENCE [LARGE SCALE GENOMIC DNA]</scope>
    <source>
        <strain evidence="10">LY-73</strain>
    </source>
</reference>
<evidence type="ECO:0000256" key="1">
    <source>
        <dbReference type="ARBA" id="ARBA00010243"/>
    </source>
</evidence>
<dbReference type="GO" id="GO:0046872">
    <property type="term" value="F:metal ion binding"/>
    <property type="evidence" value="ECO:0007669"/>
    <property type="project" value="UniProtKB-KW"/>
</dbReference>
<dbReference type="InterPro" id="IPR020891">
    <property type="entry name" value="UPF0758_CS"/>
</dbReference>
<evidence type="ECO:0000256" key="7">
    <source>
        <dbReference type="RuleBase" id="RU003797"/>
    </source>
</evidence>
<evidence type="ECO:0000256" key="4">
    <source>
        <dbReference type="ARBA" id="ARBA00022801"/>
    </source>
</evidence>
<dbReference type="PROSITE" id="PS01302">
    <property type="entry name" value="UPF0758"/>
    <property type="match status" value="1"/>
</dbReference>
<dbReference type="InterPro" id="IPR046778">
    <property type="entry name" value="UPF0758_N"/>
</dbReference>
<evidence type="ECO:0000256" key="5">
    <source>
        <dbReference type="ARBA" id="ARBA00022833"/>
    </source>
</evidence>
<evidence type="ECO:0000256" key="3">
    <source>
        <dbReference type="ARBA" id="ARBA00022723"/>
    </source>
</evidence>
<keyword evidence="5" id="KW-0862">Zinc</keyword>
<dbReference type="Gene3D" id="3.40.140.10">
    <property type="entry name" value="Cytidine Deaminase, domain 2"/>
    <property type="match status" value="1"/>
</dbReference>
<dbReference type="InterPro" id="IPR001405">
    <property type="entry name" value="UPF0758"/>
</dbReference>
<accession>U4TQI0</accession>
<dbReference type="InterPro" id="IPR025657">
    <property type="entry name" value="RadC_JAB"/>
</dbReference>
<dbReference type="RefSeq" id="WP_022528085.1">
    <property type="nucleotide sequence ID" value="NZ_KI271582.1"/>
</dbReference>
<dbReference type="Gene3D" id="1.10.150.20">
    <property type="entry name" value="5' to 3' exonuclease, C-terminal subdomain"/>
    <property type="match status" value="1"/>
</dbReference>
<dbReference type="HOGENOM" id="CLU_073529_0_2_9"/>
<keyword evidence="3" id="KW-0479">Metal-binding</keyword>
<dbReference type="OrthoDB" id="9804482at2"/>
<dbReference type="CDD" id="cd08071">
    <property type="entry name" value="MPN_DUF2466"/>
    <property type="match status" value="1"/>
</dbReference>
<dbReference type="Proteomes" id="UP000030647">
    <property type="component" value="Unassembled WGS sequence"/>
</dbReference>
<keyword evidence="2" id="KW-0645">Protease</keyword>
<dbReference type="AlphaFoldDB" id="U4TQI0"/>
<keyword evidence="6" id="KW-0482">Metalloprotease</keyword>
<gene>
    <name evidence="9" type="ORF">L248_0138</name>
</gene>
<dbReference type="NCBIfam" id="NF000642">
    <property type="entry name" value="PRK00024.1"/>
    <property type="match status" value="1"/>
</dbReference>
<keyword evidence="10" id="KW-1185">Reference proteome</keyword>
<protein>
    <recommendedName>
        <fullName evidence="8">MPN domain-containing protein</fullName>
    </recommendedName>
</protein>
<dbReference type="eggNOG" id="COG2003">
    <property type="taxonomic scope" value="Bacteria"/>
</dbReference>
<dbReference type="Pfam" id="PF20582">
    <property type="entry name" value="UPF0758_N"/>
    <property type="match status" value="1"/>
</dbReference>
<evidence type="ECO:0000313" key="9">
    <source>
        <dbReference type="EMBL" id="ERL66459.1"/>
    </source>
</evidence>
<dbReference type="PROSITE" id="PS50249">
    <property type="entry name" value="MPN"/>
    <property type="match status" value="1"/>
</dbReference>
<proteinExistence type="inferred from homology"/>
<evidence type="ECO:0000256" key="2">
    <source>
        <dbReference type="ARBA" id="ARBA00022670"/>
    </source>
</evidence>
<dbReference type="EMBL" id="KI271582">
    <property type="protein sequence ID" value="ERL66459.1"/>
    <property type="molecule type" value="Genomic_DNA"/>
</dbReference>